<evidence type="ECO:0000256" key="5">
    <source>
        <dbReference type="ARBA" id="ARBA00022777"/>
    </source>
</evidence>
<evidence type="ECO:0000256" key="3">
    <source>
        <dbReference type="ARBA" id="ARBA00022553"/>
    </source>
</evidence>
<dbReference type="PROSITE" id="PS50112">
    <property type="entry name" value="PAS"/>
    <property type="match status" value="6"/>
</dbReference>
<proteinExistence type="predicted"/>
<feature type="domain" description="PAS" evidence="7">
    <location>
        <begin position="254"/>
        <end position="324"/>
    </location>
</feature>
<keyword evidence="5 9" id="KW-0418">Kinase</keyword>
<dbReference type="SUPFAM" id="SSF47384">
    <property type="entry name" value="Homodimeric domain of signal transducing histidine kinase"/>
    <property type="match status" value="1"/>
</dbReference>
<feature type="domain" description="PAS" evidence="7">
    <location>
        <begin position="490"/>
        <end position="535"/>
    </location>
</feature>
<dbReference type="CDD" id="cd00130">
    <property type="entry name" value="PAS"/>
    <property type="match status" value="6"/>
</dbReference>
<evidence type="ECO:0000256" key="2">
    <source>
        <dbReference type="ARBA" id="ARBA00012438"/>
    </source>
</evidence>
<dbReference type="InterPro" id="IPR000014">
    <property type="entry name" value="PAS"/>
</dbReference>
<gene>
    <name evidence="9" type="ORF">H8S84_06110</name>
</gene>
<dbReference type="NCBIfam" id="TIGR00229">
    <property type="entry name" value="sensory_box"/>
    <property type="match status" value="6"/>
</dbReference>
<keyword evidence="4" id="KW-0808">Transferase</keyword>
<dbReference type="Gene3D" id="1.10.287.130">
    <property type="match status" value="1"/>
</dbReference>
<dbReference type="PANTHER" id="PTHR43304:SF1">
    <property type="entry name" value="PAC DOMAIN-CONTAINING PROTEIN"/>
    <property type="match status" value="1"/>
</dbReference>
<dbReference type="InterPro" id="IPR000700">
    <property type="entry name" value="PAS-assoc_C"/>
</dbReference>
<dbReference type="InterPro" id="IPR000985">
    <property type="entry name" value="Lectin_LegA_CS"/>
</dbReference>
<reference evidence="9" key="1">
    <citation type="submission" date="2020-08" db="EMBL/GenBank/DDBJ databases">
        <title>Pontibacter sp. SD6 16S ribosomal RNA gene Genome sequencing and assembly.</title>
        <authorList>
            <person name="Kang M."/>
        </authorList>
    </citation>
    <scope>NUCLEOTIDE SEQUENCE</scope>
    <source>
        <strain evidence="9">SD6</strain>
    </source>
</reference>
<dbReference type="EMBL" id="JACRVF010000001">
    <property type="protein sequence ID" value="MBC5992408.1"/>
    <property type="molecule type" value="Genomic_DNA"/>
</dbReference>
<dbReference type="Pfam" id="PF02518">
    <property type="entry name" value="HATPase_c"/>
    <property type="match status" value="1"/>
</dbReference>
<evidence type="ECO:0000259" key="7">
    <source>
        <dbReference type="PROSITE" id="PS50112"/>
    </source>
</evidence>
<dbReference type="PROSITE" id="PS50113">
    <property type="entry name" value="PAC"/>
    <property type="match status" value="2"/>
</dbReference>
<dbReference type="Pfam" id="PF08447">
    <property type="entry name" value="PAS_3"/>
    <property type="match status" value="1"/>
</dbReference>
<dbReference type="InterPro" id="IPR013655">
    <property type="entry name" value="PAS_fold_3"/>
</dbReference>
<organism evidence="9 10">
    <name type="scientific">Pontibacter cellulosilyticus</name>
    <dbReference type="NCBI Taxonomy" id="1720253"/>
    <lineage>
        <taxon>Bacteria</taxon>
        <taxon>Pseudomonadati</taxon>
        <taxon>Bacteroidota</taxon>
        <taxon>Cytophagia</taxon>
        <taxon>Cytophagales</taxon>
        <taxon>Hymenobacteraceae</taxon>
        <taxon>Pontibacter</taxon>
    </lineage>
</organism>
<dbReference type="SUPFAM" id="SSF55785">
    <property type="entry name" value="PYP-like sensor domain (PAS domain)"/>
    <property type="match status" value="6"/>
</dbReference>
<keyword evidence="10" id="KW-1185">Reference proteome</keyword>
<name>A0A923SI59_9BACT</name>
<evidence type="ECO:0000256" key="1">
    <source>
        <dbReference type="ARBA" id="ARBA00000085"/>
    </source>
</evidence>
<dbReference type="Gene3D" id="3.30.565.10">
    <property type="entry name" value="Histidine kinase-like ATPase, C-terminal domain"/>
    <property type="match status" value="1"/>
</dbReference>
<dbReference type="Proteomes" id="UP000603640">
    <property type="component" value="Unassembled WGS sequence"/>
</dbReference>
<accession>A0A923SI59</accession>
<feature type="domain" description="PAS" evidence="7">
    <location>
        <begin position="6"/>
        <end position="76"/>
    </location>
</feature>
<dbReference type="InterPro" id="IPR003594">
    <property type="entry name" value="HATPase_dom"/>
</dbReference>
<dbReference type="InterPro" id="IPR013656">
    <property type="entry name" value="PAS_4"/>
</dbReference>
<feature type="domain" description="PAS" evidence="7">
    <location>
        <begin position="613"/>
        <end position="684"/>
    </location>
</feature>
<dbReference type="PROSITE" id="PS50109">
    <property type="entry name" value="HIS_KIN"/>
    <property type="match status" value="1"/>
</dbReference>
<comment type="caution">
    <text evidence="9">The sequence shown here is derived from an EMBL/GenBank/DDBJ whole genome shotgun (WGS) entry which is preliminary data.</text>
</comment>
<evidence type="ECO:0000259" key="6">
    <source>
        <dbReference type="PROSITE" id="PS50109"/>
    </source>
</evidence>
<dbReference type="Pfam" id="PF13426">
    <property type="entry name" value="PAS_9"/>
    <property type="match status" value="3"/>
</dbReference>
<dbReference type="InterPro" id="IPR004358">
    <property type="entry name" value="Sig_transdc_His_kin-like_C"/>
</dbReference>
<dbReference type="SMART" id="SM00086">
    <property type="entry name" value="PAC"/>
    <property type="match status" value="4"/>
</dbReference>
<dbReference type="PRINTS" id="PR00344">
    <property type="entry name" value="BCTRLSENSOR"/>
</dbReference>
<dbReference type="InterPro" id="IPR035965">
    <property type="entry name" value="PAS-like_dom_sf"/>
</dbReference>
<feature type="domain" description="PAS" evidence="7">
    <location>
        <begin position="377"/>
        <end position="447"/>
    </location>
</feature>
<dbReference type="GO" id="GO:0000155">
    <property type="term" value="F:phosphorelay sensor kinase activity"/>
    <property type="evidence" value="ECO:0007669"/>
    <property type="project" value="InterPro"/>
</dbReference>
<dbReference type="InterPro" id="IPR036890">
    <property type="entry name" value="HATPase_C_sf"/>
</dbReference>
<evidence type="ECO:0000313" key="9">
    <source>
        <dbReference type="EMBL" id="MBC5992408.1"/>
    </source>
</evidence>
<dbReference type="InterPro" id="IPR052162">
    <property type="entry name" value="Sensor_kinase/Photoreceptor"/>
</dbReference>
<evidence type="ECO:0000313" key="10">
    <source>
        <dbReference type="Proteomes" id="UP000603640"/>
    </source>
</evidence>
<dbReference type="Gene3D" id="3.30.450.20">
    <property type="entry name" value="PAS domain"/>
    <property type="match status" value="6"/>
</dbReference>
<dbReference type="InterPro" id="IPR005467">
    <property type="entry name" value="His_kinase_dom"/>
</dbReference>
<dbReference type="InterPro" id="IPR001610">
    <property type="entry name" value="PAC"/>
</dbReference>
<dbReference type="InterPro" id="IPR036097">
    <property type="entry name" value="HisK_dim/P_sf"/>
</dbReference>
<dbReference type="AlphaFoldDB" id="A0A923SI59"/>
<protein>
    <recommendedName>
        <fullName evidence="2">histidine kinase</fullName>
        <ecNumber evidence="2">2.7.13.3</ecNumber>
    </recommendedName>
</protein>
<feature type="domain" description="Histidine kinase" evidence="6">
    <location>
        <begin position="757"/>
        <end position="970"/>
    </location>
</feature>
<feature type="domain" description="PAS" evidence="7">
    <location>
        <begin position="128"/>
        <end position="198"/>
    </location>
</feature>
<dbReference type="SUPFAM" id="SSF55874">
    <property type="entry name" value="ATPase domain of HSP90 chaperone/DNA topoisomerase II/histidine kinase"/>
    <property type="match status" value="1"/>
</dbReference>
<comment type="catalytic activity">
    <reaction evidence="1">
        <text>ATP + protein L-histidine = ADP + protein N-phospho-L-histidine.</text>
        <dbReference type="EC" id="2.7.13.3"/>
    </reaction>
</comment>
<feature type="domain" description="PAC" evidence="8">
    <location>
        <begin position="687"/>
        <end position="739"/>
    </location>
</feature>
<evidence type="ECO:0000256" key="4">
    <source>
        <dbReference type="ARBA" id="ARBA00022679"/>
    </source>
</evidence>
<dbReference type="SMART" id="SM00387">
    <property type="entry name" value="HATPase_c"/>
    <property type="match status" value="1"/>
</dbReference>
<keyword evidence="3" id="KW-0597">Phosphoprotein</keyword>
<evidence type="ECO:0000259" key="8">
    <source>
        <dbReference type="PROSITE" id="PS50113"/>
    </source>
</evidence>
<dbReference type="PANTHER" id="PTHR43304">
    <property type="entry name" value="PHYTOCHROME-LIKE PROTEIN CPH1"/>
    <property type="match status" value="1"/>
</dbReference>
<sequence>MFAFEKPSVLEKLINASLDIFGCVDSSGCFVFVSDAVSYVLGYKSEALHGKHFSSFLHPDDVARTNQFFNEVLSLSHEVNFSSRCIHSEGYTIHIFWSVIWIEDKDILYFVGRDVTDQKLGIQQLQEKDELHRALVEHGTDMLALFDENVNFTYSGGSTERILGYTAESLMGINAFSLIHPDDVEMVQEKLVQALESEEQVTISDFRFLHINGEWRRLETCLSNQLHNPAVKALVTSSRDVTEKYRNRQRLIESEQRFKSLFEYNPDAVFVENREGLILEANQAAEQLLGLPKHEILFKPIFGFLPPEAVAVCDRHLADAFNGNTVKFLLKSDFEDGKLVLEVTKIPVKVNGEVLAVHSIVKDITAATNYHEAVEQHAKKLTTIFESITDAFCTIGRDWKYTYVNSEFERLTNHKKEEFVGKSFFELYQDSSSEIFYKNYLYAMQTGCSVHFEAYSQEYGIWLSIRAFPSEEGLSIYFNDITERVEVQRELQQLSLVARHSTNGVIITNAARTVEWVNDSFTRLTGYTLEEALGKVPAELLQAQHKDQHPLEAVKDEMLRGVPISREVCSRRKDGKSVWFSVQVNPVFGEQGEIVKFVTILTDITERIKSQQELEMLSLVASGTDNAVIIMDVEGLTEWVNVGFTKMTGFTIAEMAGRKPAEVLRGEETEDITLRKLCEKLREGVHFNVMIAYYRKSGEKFWASVDTTPICDKNGNVTRFVAIQKDITFRKEAEENLLKMTQDLNRQNTDLQQFTYIVSHNLRAPVANAIGLANLLTKVGKDSALYDDSLAHLKQSVEQLDIVLKDMNTILSVRDGQGSLELEKIRVKLVVEQALNSLEESLKQCDGEVLFHIADDIEVKANKAYLYSIFYNLLSNAIKYRAIDRKLRVEVKCQASPDKGVLISFSDNGSGFDMAKAKDNVFKLYKRFHKNKNGRGIGLYLIKTHLEAMGGQIEVTSKTGVGTSFQIIIP</sequence>
<feature type="domain" description="PAC" evidence="8">
    <location>
        <begin position="564"/>
        <end position="616"/>
    </location>
</feature>
<dbReference type="SMART" id="SM00091">
    <property type="entry name" value="PAS"/>
    <property type="match status" value="6"/>
</dbReference>
<dbReference type="PROSITE" id="PS00308">
    <property type="entry name" value="LECTIN_LEGUME_ALPHA"/>
    <property type="match status" value="1"/>
</dbReference>
<dbReference type="EC" id="2.7.13.3" evidence="2"/>
<dbReference type="Pfam" id="PF08448">
    <property type="entry name" value="PAS_4"/>
    <property type="match status" value="2"/>
</dbReference>